<feature type="compositionally biased region" description="Basic and acidic residues" evidence="1">
    <location>
        <begin position="27"/>
        <end position="47"/>
    </location>
</feature>
<evidence type="ECO:0000313" key="2">
    <source>
        <dbReference type="EMBL" id="KAK3873938.1"/>
    </source>
</evidence>
<dbReference type="Proteomes" id="UP001286313">
    <property type="component" value="Unassembled WGS sequence"/>
</dbReference>
<name>A0AAE1KIW4_PETCI</name>
<feature type="compositionally biased region" description="Polar residues" evidence="1">
    <location>
        <begin position="115"/>
        <end position="127"/>
    </location>
</feature>
<feature type="region of interest" description="Disordered" evidence="1">
    <location>
        <begin position="1"/>
        <end position="47"/>
    </location>
</feature>
<reference evidence="2" key="1">
    <citation type="submission" date="2023-10" db="EMBL/GenBank/DDBJ databases">
        <title>Genome assemblies of two species of porcelain crab, Petrolisthes cinctipes and Petrolisthes manimaculis (Anomura: Porcellanidae).</title>
        <authorList>
            <person name="Angst P."/>
        </authorList>
    </citation>
    <scope>NUCLEOTIDE SEQUENCE</scope>
    <source>
        <strain evidence="2">PB745_01</strain>
        <tissue evidence="2">Gill</tissue>
    </source>
</reference>
<evidence type="ECO:0000256" key="1">
    <source>
        <dbReference type="SAM" id="MobiDB-lite"/>
    </source>
</evidence>
<dbReference type="AlphaFoldDB" id="A0AAE1KIW4"/>
<protein>
    <submittedName>
        <fullName evidence="2">Uncharacterized protein</fullName>
    </submittedName>
</protein>
<proteinExistence type="predicted"/>
<accession>A0AAE1KIW4</accession>
<organism evidence="2 3">
    <name type="scientific">Petrolisthes cinctipes</name>
    <name type="common">Flat porcelain crab</name>
    <dbReference type="NCBI Taxonomy" id="88211"/>
    <lineage>
        <taxon>Eukaryota</taxon>
        <taxon>Metazoa</taxon>
        <taxon>Ecdysozoa</taxon>
        <taxon>Arthropoda</taxon>
        <taxon>Crustacea</taxon>
        <taxon>Multicrustacea</taxon>
        <taxon>Malacostraca</taxon>
        <taxon>Eumalacostraca</taxon>
        <taxon>Eucarida</taxon>
        <taxon>Decapoda</taxon>
        <taxon>Pleocyemata</taxon>
        <taxon>Anomura</taxon>
        <taxon>Galatheoidea</taxon>
        <taxon>Porcellanidae</taxon>
        <taxon>Petrolisthes</taxon>
    </lineage>
</organism>
<dbReference type="EMBL" id="JAWQEG010002166">
    <property type="protein sequence ID" value="KAK3873938.1"/>
    <property type="molecule type" value="Genomic_DNA"/>
</dbReference>
<sequence>MRKLLNKSPQATRSLKADAVPSLFLPKQKEDSESAKHRRRRAEEKQRRQLLQDLLSVSDTSQEDSAPIETAVAGGTQQHELYCSELAPDSYEDPTQTSAVGERLLTPRELETTKEGSSASSVSTLQRWTKGHRFNPEIPESLC</sequence>
<feature type="region of interest" description="Disordered" evidence="1">
    <location>
        <begin position="110"/>
        <end position="143"/>
    </location>
</feature>
<gene>
    <name evidence="2" type="ORF">Pcinc_021095</name>
</gene>
<comment type="caution">
    <text evidence="2">The sequence shown here is derived from an EMBL/GenBank/DDBJ whole genome shotgun (WGS) entry which is preliminary data.</text>
</comment>
<evidence type="ECO:0000313" key="3">
    <source>
        <dbReference type="Proteomes" id="UP001286313"/>
    </source>
</evidence>
<keyword evidence="3" id="KW-1185">Reference proteome</keyword>